<keyword evidence="3" id="KW-1185">Reference proteome</keyword>
<accession>A0ABW8HQ78</accession>
<feature type="compositionally biased region" description="Gly residues" evidence="1">
    <location>
        <begin position="9"/>
        <end position="39"/>
    </location>
</feature>
<gene>
    <name evidence="2" type="ORF">ACINKY_06335</name>
</gene>
<organism evidence="2 3">
    <name type="scientific">Paenibacillus illinoisensis</name>
    <dbReference type="NCBI Taxonomy" id="59845"/>
    <lineage>
        <taxon>Bacteria</taxon>
        <taxon>Bacillati</taxon>
        <taxon>Bacillota</taxon>
        <taxon>Bacilli</taxon>
        <taxon>Bacillales</taxon>
        <taxon>Paenibacillaceae</taxon>
        <taxon>Paenibacillus</taxon>
    </lineage>
</organism>
<sequence>MTFLPPFGPGGGFGGPGGPGGPGGIFGPGFPGGPGGPGGPSGPPPFSGGGGGGPQGVQPPPGPPPSFVPQQSPSLYAVDPRAISGCLFRYTYIWPNRGPGFWMYPVFVGRNSVAGFRWTGFFWVYSGIDLQRISSFSCF</sequence>
<feature type="compositionally biased region" description="Pro residues" evidence="1">
    <location>
        <begin position="57"/>
        <end position="67"/>
    </location>
</feature>
<reference evidence="2 3" key="1">
    <citation type="submission" date="2024-11" db="EMBL/GenBank/DDBJ databases">
        <title>Identification and Characterization of a Novel Fosfomycin Bacillithiol Transferase FosB8 in Paenibacillus illinoisensis.</title>
        <authorList>
            <person name="Lu W."/>
        </authorList>
    </citation>
    <scope>NUCLEOTIDE SEQUENCE [LARGE SCALE GENOMIC DNA]</scope>
    <source>
        <strain evidence="2 3">WP77</strain>
    </source>
</reference>
<feature type="region of interest" description="Disordered" evidence="1">
    <location>
        <begin position="1"/>
        <end position="73"/>
    </location>
</feature>
<proteinExistence type="predicted"/>
<dbReference type="Proteomes" id="UP001618531">
    <property type="component" value="Unassembled WGS sequence"/>
</dbReference>
<evidence type="ECO:0000256" key="1">
    <source>
        <dbReference type="SAM" id="MobiDB-lite"/>
    </source>
</evidence>
<protein>
    <submittedName>
        <fullName evidence="2">Collagen-like protein</fullName>
    </submittedName>
</protein>
<name>A0ABW8HQ78_9BACL</name>
<dbReference type="EMBL" id="JBIYSL010000001">
    <property type="protein sequence ID" value="MFK0521815.1"/>
    <property type="molecule type" value="Genomic_DNA"/>
</dbReference>
<evidence type="ECO:0000313" key="3">
    <source>
        <dbReference type="Proteomes" id="UP001618531"/>
    </source>
</evidence>
<dbReference type="RefSeq" id="WP_402872358.1">
    <property type="nucleotide sequence ID" value="NZ_JBIYSL010000001.1"/>
</dbReference>
<evidence type="ECO:0000313" key="2">
    <source>
        <dbReference type="EMBL" id="MFK0521815.1"/>
    </source>
</evidence>
<comment type="caution">
    <text evidence="2">The sequence shown here is derived from an EMBL/GenBank/DDBJ whole genome shotgun (WGS) entry which is preliminary data.</text>
</comment>